<dbReference type="SUPFAM" id="SSF117074">
    <property type="entry name" value="Hypothetical protein PA1324"/>
    <property type="match status" value="3"/>
</dbReference>
<dbReference type="SUPFAM" id="SSF49452">
    <property type="entry name" value="Starch-binding domain-like"/>
    <property type="match status" value="3"/>
</dbReference>
<evidence type="ECO:0000256" key="4">
    <source>
        <dbReference type="ARBA" id="ARBA00022837"/>
    </source>
</evidence>
<feature type="compositionally biased region" description="Acidic residues" evidence="5">
    <location>
        <begin position="1222"/>
        <end position="1231"/>
    </location>
</feature>
<feature type="compositionally biased region" description="Low complexity" evidence="5">
    <location>
        <begin position="1186"/>
        <end position="1198"/>
    </location>
</feature>
<evidence type="ECO:0000256" key="3">
    <source>
        <dbReference type="ARBA" id="ARBA00022729"/>
    </source>
</evidence>
<accession>A0A1H6F514</accession>
<feature type="compositionally biased region" description="Acidic residues" evidence="5">
    <location>
        <begin position="1272"/>
        <end position="1281"/>
    </location>
</feature>
<dbReference type="Pfam" id="PF13620">
    <property type="entry name" value="CarboxypepD_reg"/>
    <property type="match status" value="3"/>
</dbReference>
<keyword evidence="3" id="KW-0732">Signal</keyword>
<keyword evidence="2" id="KW-0964">Secreted</keyword>
<dbReference type="InterPro" id="IPR013783">
    <property type="entry name" value="Ig-like_fold"/>
</dbReference>
<feature type="compositionally biased region" description="Acidic residues" evidence="5">
    <location>
        <begin position="1249"/>
        <end position="1259"/>
    </location>
</feature>
<dbReference type="Pfam" id="PF18998">
    <property type="entry name" value="Flg_new_2"/>
    <property type="match status" value="1"/>
</dbReference>
<dbReference type="SUPFAM" id="SSF141072">
    <property type="entry name" value="CalX-like"/>
    <property type="match status" value="1"/>
</dbReference>
<dbReference type="InterPro" id="IPR053180">
    <property type="entry name" value="Ca-binding_acidic-repeat"/>
</dbReference>
<dbReference type="EMBL" id="FMSV02000055">
    <property type="protein sequence ID" value="SEH04471.1"/>
    <property type="molecule type" value="Genomic_DNA"/>
</dbReference>
<sequence>MISGNYRISFDTWNNPDYIAEYYDDATNLDSATNIEVTVGNVSSNINAQLAAAGFISGTVTDSNGTAIQDIQVSAYTQDGNDWDSINSGYTDASGNYNIGRLASGDYRLRFDDSSGNYLSEYNNDAATLDTAIDITVTTGNTTENINAQLATAGTITGTVTDSNSAAIQNIGVSVYAWDGNFWNNVSWRETDAFGNYTIGGLISGNYRISFDTWNNPDYIAEYYDDATNLDSATNIEVTVGNVSSNINAQLAAAGFISGTVTNSDNNPVPNIHVSAYTWNGDYWEYVSWGETDASGNYDIGRLDSRAYRLEFSDRAGNYLSEYYKDAADLDTTEDIAVTAGATTDNIDAQLAVAGHITGQVTDSTGAAIQDIQVSAYTWDGNSWNWVRKRYTDASGNYNIGGLDSSNYRLKFYDRSDNYAYEYYSDVTNLEAAEDIAVTVGNTTSSINVQLAKPGAVSGTVTDTTGAAIQDIWVVAYIWNGKSWVQERGTHTDAAGYYHITGLTPANYRIGFETWSHPDYAAKYYEAITVDVATDIAVVTETTTTDINAQLALAGSISGTVTGNADTALQDIWAVAYAWNDSAWVQVRGVHTDAAGYYEIIGLNPGTYRIGFETWQQPDYATKYYEAVSIDAATDIIVMTGNTTADIDTQLTTAGSISGTVTGNADTALQDIWAVAYAWNDSTWVQVRGAHTDAAGHYEIVGLNSGTYRIGFETWQQPDYIAKYYDAASIDAATDITVTAGNATPDINTQLVTPGAITGTVTDSTDTAIQDIWAVAYAWNDSAWVQVRGAHTDAAGYYEIVGLNPGTYRIGFETWKQPDYFAKYYDAASIDAATNISVTADNATPDINTQLATPGTITGTVTDSTDTAIQDIWAVAYAWNDSAWVQVRGAYTDAAGYYEIVGLNPGTYRIGFEIWQQPDYIAKYYDAASIDAAMDISVTSGNATANINAQLTTLGAITGLVTDGNGVAIQDIGVSAYALNDNDNAWYKVNSSYTDASGNYTIAGLASDSYRLEFGDALGNYVTEYYDDAATLESAVNNIVTTDNTITNIDAQLASVPQPSPPTTTPSYTPSYKLNLTMTGNGTVIGMNNTGRYRSGSSVTLTASPDTGWQLDSWTDACSHFTGDQGAVTMRGNTDCGVIFIDIATISDTDADGLSDAEEATLGTDPSKPDSDGDGINDGEEVANGTDPLDAADPAAVDTDNDGLSDAEEATLGTDPSKPDSDGDGINDGEEVANGTDPLDAADPAAVDTDNDGLSDAEEATLGTDPSKPDTDGDGINDGEEVSNGTDPLKATDTDNDGLSDTEEATLGIDPNKPDTDGDGINDGEEVSNGSNPKDPNDPVAIQSLLKLHSPLLITENAGELWLGVERADTPEGTLTIRFTPSVDNTAVEGIDYEVLNSNQQLNWEDSVLTTQYIHIRLIDEAIPDGDKTLNFDLNIIQGEARFEDAPSVQLTIADDDQCQSAIATSDNPTIGACISTQLMLEGIATPHPAHWVDGDQVALHSWINTGTDVGLEAGILLVALDSKGQAWVYDGQQWQLFIDELLSHKHYDALPQELNLVYDNLPPLPLSQPESYLFYTGYQLKDGRLVFNENDSNPLQAYVLPDCEAAHGLDFTPTAGSCFSLSLLDDNNHQRRADETISQDQELTLRMRINSGPYHGENAKLLLVAQTPQGYLSLSESGWQAWDGSIAGLHSYRETILDKYQFEQFALDADFDVPGAYSLFTGYLLDNGALLFNPTNPVIFVRE</sequence>
<comment type="subcellular location">
    <subcellularLocation>
        <location evidence="1">Secreted</location>
    </subcellularLocation>
</comment>
<evidence type="ECO:0000313" key="7">
    <source>
        <dbReference type="EMBL" id="SEH04471.1"/>
    </source>
</evidence>
<dbReference type="GO" id="GO:0030246">
    <property type="term" value="F:carbohydrate binding"/>
    <property type="evidence" value="ECO:0007669"/>
    <property type="project" value="InterPro"/>
</dbReference>
<dbReference type="InterPro" id="IPR059100">
    <property type="entry name" value="TSP3_bac"/>
</dbReference>
<dbReference type="PANTHER" id="PTHR37467">
    <property type="entry name" value="EXPORTED CALCIUM-BINDING GLYCOPROTEIN-RELATED"/>
    <property type="match status" value="1"/>
</dbReference>
<dbReference type="SUPFAM" id="SSF49478">
    <property type="entry name" value="Cna protein B-type domain"/>
    <property type="match status" value="2"/>
</dbReference>
<dbReference type="InterPro" id="IPR044060">
    <property type="entry name" value="Bacterial_rp_domain"/>
</dbReference>
<dbReference type="InterPro" id="IPR038081">
    <property type="entry name" value="CalX-like_sf"/>
</dbReference>
<gene>
    <name evidence="7" type="primary">sdrD_1</name>
    <name evidence="7" type="ORF">MBHS_00317</name>
</gene>
<evidence type="ECO:0000313" key="8">
    <source>
        <dbReference type="Proteomes" id="UP000236724"/>
    </source>
</evidence>
<evidence type="ECO:0000256" key="2">
    <source>
        <dbReference type="ARBA" id="ARBA00022525"/>
    </source>
</evidence>
<dbReference type="Gene3D" id="2.60.40.1120">
    <property type="entry name" value="Carboxypeptidase-like, regulatory domain"/>
    <property type="match status" value="7"/>
</dbReference>
<reference evidence="7 8" key="1">
    <citation type="submission" date="2016-10" db="EMBL/GenBank/DDBJ databases">
        <authorList>
            <person name="de Groot N.N."/>
        </authorList>
    </citation>
    <scope>NUCLEOTIDE SEQUENCE [LARGE SCALE GENOMIC DNA]</scope>
    <source>
        <strain evidence="7">MBHS1</strain>
    </source>
</reference>
<dbReference type="Proteomes" id="UP000236724">
    <property type="component" value="Unassembled WGS sequence"/>
</dbReference>
<keyword evidence="4" id="KW-0106">Calcium</keyword>
<feature type="compositionally biased region" description="Low complexity" evidence="5">
    <location>
        <begin position="1236"/>
        <end position="1248"/>
    </location>
</feature>
<feature type="region of interest" description="Disordered" evidence="5">
    <location>
        <begin position="1156"/>
        <end position="1340"/>
    </location>
</feature>
<feature type="compositionally biased region" description="Acidic residues" evidence="5">
    <location>
        <begin position="1294"/>
        <end position="1304"/>
    </location>
</feature>
<name>A0A1H6F514_9GAMM</name>
<feature type="compositionally biased region" description="Acidic residues" evidence="5">
    <location>
        <begin position="1172"/>
        <end position="1181"/>
    </location>
</feature>
<dbReference type="Pfam" id="PF18884">
    <property type="entry name" value="TSP3_bac"/>
    <property type="match status" value="8"/>
</dbReference>
<evidence type="ECO:0000256" key="1">
    <source>
        <dbReference type="ARBA" id="ARBA00004613"/>
    </source>
</evidence>
<dbReference type="InterPro" id="IPR013784">
    <property type="entry name" value="Carb-bd-like_fold"/>
</dbReference>
<dbReference type="PANTHER" id="PTHR37467:SF1">
    <property type="entry name" value="EXPORTED CALCIUM-BINDING GLYCOPROTEIN"/>
    <property type="match status" value="1"/>
</dbReference>
<evidence type="ECO:0000259" key="6">
    <source>
        <dbReference type="Pfam" id="PF18998"/>
    </source>
</evidence>
<protein>
    <submittedName>
        <fullName evidence="7">Serine-aspartate repeat-containing protein D</fullName>
    </submittedName>
</protein>
<proteinExistence type="predicted"/>
<dbReference type="Gene3D" id="2.60.40.2030">
    <property type="match status" value="1"/>
</dbReference>
<evidence type="ECO:0000256" key="5">
    <source>
        <dbReference type="SAM" id="MobiDB-lite"/>
    </source>
</evidence>
<feature type="domain" description="Bacterial repeat" evidence="6">
    <location>
        <begin position="1072"/>
        <end position="1131"/>
    </location>
</feature>
<keyword evidence="8" id="KW-1185">Reference proteome</keyword>
<dbReference type="Gene3D" id="2.60.40.10">
    <property type="entry name" value="Immunoglobulins"/>
    <property type="match status" value="2"/>
</dbReference>
<feature type="compositionally biased region" description="Acidic residues" evidence="5">
    <location>
        <begin position="1317"/>
        <end position="1326"/>
    </location>
</feature>
<organism evidence="7 8">
    <name type="scientific">Candidatus Venteria ishoeyi</name>
    <dbReference type="NCBI Taxonomy" id="1899563"/>
    <lineage>
        <taxon>Bacteria</taxon>
        <taxon>Pseudomonadati</taxon>
        <taxon>Pseudomonadota</taxon>
        <taxon>Gammaproteobacteria</taxon>
        <taxon>Thiotrichales</taxon>
        <taxon>Thiotrichaceae</taxon>
        <taxon>Venteria</taxon>
    </lineage>
</organism>
<feature type="compositionally biased region" description="Acidic residues" evidence="5">
    <location>
        <begin position="1199"/>
        <end position="1209"/>
    </location>
</feature>